<evidence type="ECO:0000256" key="1">
    <source>
        <dbReference type="ARBA" id="ARBA00007452"/>
    </source>
</evidence>
<accession>A0A8T4IMX1</accession>
<evidence type="ECO:0000256" key="7">
    <source>
        <dbReference type="HAMAP-Rule" id="MF_00201"/>
    </source>
</evidence>
<evidence type="ECO:0000313" key="9">
    <source>
        <dbReference type="EMBL" id="MBR0553679.1"/>
    </source>
</evidence>
<sequence>MQLRASAIILSVRSHGEHGAIVRALTEEAGVVAGYVRGGHSRRLRPVLQPANAVTGEWRARSDEQLAGLTVELTDSRAPLYGEPLAAAALDWVTALSAAALPERHPYPRLFAALGAVIDAVDAAPAARGWAVALVRYELLILAELGFGLALDRCTVTGESEDLDFVSPKSGGAVSRAAATGYEARLLRLPAFLRGGGGEASWEDVIAGLAITGHFIARDLLTDRRAETLAARERLVERLKRAVA</sequence>
<evidence type="ECO:0000256" key="3">
    <source>
        <dbReference type="ARBA" id="ARBA00022763"/>
    </source>
</evidence>
<proteinExistence type="inferred from homology"/>
<evidence type="ECO:0000256" key="2">
    <source>
        <dbReference type="ARBA" id="ARBA00021310"/>
    </source>
</evidence>
<dbReference type="SUPFAM" id="SSF50249">
    <property type="entry name" value="Nucleic acid-binding proteins"/>
    <property type="match status" value="1"/>
</dbReference>
<comment type="caution">
    <text evidence="9">The sequence shown here is derived from an EMBL/GenBank/DDBJ whole genome shotgun (WGS) entry which is preliminary data.</text>
</comment>
<dbReference type="NCBIfam" id="TIGR00613">
    <property type="entry name" value="reco"/>
    <property type="match status" value="1"/>
</dbReference>
<evidence type="ECO:0000256" key="6">
    <source>
        <dbReference type="ARBA" id="ARBA00033409"/>
    </source>
</evidence>
<keyword evidence="3 7" id="KW-0227">DNA damage</keyword>
<protein>
    <recommendedName>
        <fullName evidence="2 7">DNA repair protein RecO</fullName>
    </recommendedName>
    <alternativeName>
        <fullName evidence="6 7">Recombination protein O</fullName>
    </alternativeName>
</protein>
<dbReference type="HAMAP" id="MF_00201">
    <property type="entry name" value="RecO"/>
    <property type="match status" value="1"/>
</dbReference>
<organism evidence="9 10">
    <name type="scientific">Stakelama marina</name>
    <dbReference type="NCBI Taxonomy" id="2826939"/>
    <lineage>
        <taxon>Bacteria</taxon>
        <taxon>Pseudomonadati</taxon>
        <taxon>Pseudomonadota</taxon>
        <taxon>Alphaproteobacteria</taxon>
        <taxon>Sphingomonadales</taxon>
        <taxon>Sphingomonadaceae</taxon>
        <taxon>Stakelama</taxon>
    </lineage>
</organism>
<dbReference type="InterPro" id="IPR012340">
    <property type="entry name" value="NA-bd_OB-fold"/>
</dbReference>
<dbReference type="RefSeq" id="WP_284054923.1">
    <property type="nucleotide sequence ID" value="NZ_JAGRQC010000004.1"/>
</dbReference>
<keyword evidence="5 7" id="KW-0234">DNA repair</keyword>
<evidence type="ECO:0000313" key="10">
    <source>
        <dbReference type="Proteomes" id="UP000676996"/>
    </source>
</evidence>
<keyword evidence="4 7" id="KW-0233">DNA recombination</keyword>
<name>A0A8T4IMX1_9SPHN</name>
<evidence type="ECO:0000256" key="5">
    <source>
        <dbReference type="ARBA" id="ARBA00023204"/>
    </source>
</evidence>
<dbReference type="GO" id="GO:0006310">
    <property type="term" value="P:DNA recombination"/>
    <property type="evidence" value="ECO:0007669"/>
    <property type="project" value="UniProtKB-UniRule"/>
</dbReference>
<keyword evidence="10" id="KW-1185">Reference proteome</keyword>
<comment type="similarity">
    <text evidence="1 7">Belongs to the RecO family.</text>
</comment>
<dbReference type="EMBL" id="JAGRQC010000004">
    <property type="protein sequence ID" value="MBR0553679.1"/>
    <property type="molecule type" value="Genomic_DNA"/>
</dbReference>
<dbReference type="Gene3D" id="2.40.50.140">
    <property type="entry name" value="Nucleic acid-binding proteins"/>
    <property type="match status" value="1"/>
</dbReference>
<dbReference type="GO" id="GO:0006302">
    <property type="term" value="P:double-strand break repair"/>
    <property type="evidence" value="ECO:0007669"/>
    <property type="project" value="TreeGrafter"/>
</dbReference>
<reference evidence="9" key="1">
    <citation type="submission" date="2021-04" db="EMBL/GenBank/DDBJ databases">
        <title>Ouciella asimina sp. nov., isolated from the surface seawater in the hydrothermal field of Okinawa Trough.</title>
        <authorList>
            <person name="Shuang W."/>
        </authorList>
    </citation>
    <scope>NUCLEOTIDE SEQUENCE</scope>
    <source>
        <strain evidence="9">LXI357</strain>
    </source>
</reference>
<dbReference type="Proteomes" id="UP000676996">
    <property type="component" value="Unassembled WGS sequence"/>
</dbReference>
<dbReference type="InterPro" id="IPR003717">
    <property type="entry name" value="RecO"/>
</dbReference>
<dbReference type="Pfam" id="PF11967">
    <property type="entry name" value="RecO_N"/>
    <property type="match status" value="1"/>
</dbReference>
<dbReference type="GO" id="GO:0043590">
    <property type="term" value="C:bacterial nucleoid"/>
    <property type="evidence" value="ECO:0007669"/>
    <property type="project" value="TreeGrafter"/>
</dbReference>
<feature type="domain" description="DNA replication/recombination mediator RecO N-terminal" evidence="8">
    <location>
        <begin position="1"/>
        <end position="76"/>
    </location>
</feature>
<dbReference type="PANTHER" id="PTHR33991:SF1">
    <property type="entry name" value="DNA REPAIR PROTEIN RECO"/>
    <property type="match status" value="1"/>
</dbReference>
<dbReference type="Pfam" id="PF02565">
    <property type="entry name" value="RecO_C"/>
    <property type="match status" value="1"/>
</dbReference>
<evidence type="ECO:0000259" key="8">
    <source>
        <dbReference type="Pfam" id="PF11967"/>
    </source>
</evidence>
<dbReference type="InterPro" id="IPR022572">
    <property type="entry name" value="DNA_rep/recomb_RecO_N"/>
</dbReference>
<dbReference type="InterPro" id="IPR037278">
    <property type="entry name" value="ARFGAP/RecO"/>
</dbReference>
<dbReference type="SUPFAM" id="SSF57863">
    <property type="entry name" value="ArfGap/RecO-like zinc finger"/>
    <property type="match status" value="1"/>
</dbReference>
<dbReference type="AlphaFoldDB" id="A0A8T4IMX1"/>
<gene>
    <name evidence="7 9" type="primary">recO</name>
    <name evidence="9" type="ORF">J7S20_14305</name>
</gene>
<dbReference type="Gene3D" id="1.20.1440.120">
    <property type="entry name" value="Recombination protein O, C-terminal domain"/>
    <property type="match status" value="1"/>
</dbReference>
<dbReference type="InterPro" id="IPR042242">
    <property type="entry name" value="RecO_C"/>
</dbReference>
<evidence type="ECO:0000256" key="4">
    <source>
        <dbReference type="ARBA" id="ARBA00023172"/>
    </source>
</evidence>
<dbReference type="PANTHER" id="PTHR33991">
    <property type="entry name" value="DNA REPAIR PROTEIN RECO"/>
    <property type="match status" value="1"/>
</dbReference>
<comment type="function">
    <text evidence="7">Involved in DNA repair and RecF pathway recombination.</text>
</comment>